<dbReference type="Gene3D" id="1.25.40.10">
    <property type="entry name" value="Tetratricopeptide repeat domain"/>
    <property type="match status" value="2"/>
</dbReference>
<dbReference type="EMBL" id="DVHN01000057">
    <property type="protein sequence ID" value="HIR88344.1"/>
    <property type="molecule type" value="Genomic_DNA"/>
</dbReference>
<evidence type="ECO:0008006" key="3">
    <source>
        <dbReference type="Google" id="ProtNLM"/>
    </source>
</evidence>
<organism evidence="1 2">
    <name type="scientific">Candidatus Fimimorpha faecalis</name>
    <dbReference type="NCBI Taxonomy" id="2840824"/>
    <lineage>
        <taxon>Bacteria</taxon>
        <taxon>Bacillati</taxon>
        <taxon>Bacillota</taxon>
        <taxon>Clostridia</taxon>
        <taxon>Eubacteriales</taxon>
        <taxon>Candidatus Fimimorpha</taxon>
    </lineage>
</organism>
<comment type="caution">
    <text evidence="1">The sequence shown here is derived from an EMBL/GenBank/DDBJ whole genome shotgun (WGS) entry which is preliminary data.</text>
</comment>
<reference evidence="1" key="1">
    <citation type="submission" date="2020-10" db="EMBL/GenBank/DDBJ databases">
        <authorList>
            <person name="Gilroy R."/>
        </authorList>
    </citation>
    <scope>NUCLEOTIDE SEQUENCE</scope>
    <source>
        <strain evidence="1">ChiW13-3771</strain>
    </source>
</reference>
<evidence type="ECO:0000313" key="1">
    <source>
        <dbReference type="EMBL" id="HIR88344.1"/>
    </source>
</evidence>
<protein>
    <recommendedName>
        <fullName evidence="3">Tetratricopeptide repeat protein</fullName>
    </recommendedName>
</protein>
<reference evidence="1" key="2">
    <citation type="journal article" date="2021" name="PeerJ">
        <title>Extensive microbial diversity within the chicken gut microbiome revealed by metagenomics and culture.</title>
        <authorList>
            <person name="Gilroy R."/>
            <person name="Ravi A."/>
            <person name="Getino M."/>
            <person name="Pursley I."/>
            <person name="Horton D.L."/>
            <person name="Alikhan N.F."/>
            <person name="Baker D."/>
            <person name="Gharbi K."/>
            <person name="Hall N."/>
            <person name="Watson M."/>
            <person name="Adriaenssens E.M."/>
            <person name="Foster-Nyarko E."/>
            <person name="Jarju S."/>
            <person name="Secka A."/>
            <person name="Antonio M."/>
            <person name="Oren A."/>
            <person name="Chaudhuri R.R."/>
            <person name="La Ragione R."/>
            <person name="Hildebrand F."/>
            <person name="Pallen M.J."/>
        </authorList>
    </citation>
    <scope>NUCLEOTIDE SEQUENCE</scope>
    <source>
        <strain evidence="1">ChiW13-3771</strain>
    </source>
</reference>
<gene>
    <name evidence="1" type="ORF">IAC96_05270</name>
</gene>
<name>A0A9D1EDM4_9FIRM</name>
<evidence type="ECO:0000313" key="2">
    <source>
        <dbReference type="Proteomes" id="UP000824201"/>
    </source>
</evidence>
<accession>A0A9D1EDM4</accession>
<sequence length="630" mass="75606">MTRNKKYNYKDDLKVMLDYGREKNRKGEGSYSFQTVIQDVITWNDFKQMTSGISPIDRIVVDRLLYRVGIAPENIEMIITEKDYERYQARCQIYKLYGNGDYEEAKKQLVEYKGWVKNEHPIHQQFAAMLYAKIMWKQNNHPDKILSILKDALAYTVTEWKQKSPDEICLAPDELEIILLMADCYRRKNFWDKAEYMISWVMEYSRKHVMEKEVWKRFLPLVYLESAKLRKEEIALKYIKTGILLCYQAASLFYLIPLQNYYLNLMQVLEQKNELTKTQRRNKRRILEERNCILELCREVEVDWKTIEPKQVYYNTYVFSEVLQRYRNYVGQSKRLFCEDICTENAYDAIEKGISIPRKKFLVLTERMGLPTTYMIAPLHGVTKVYMDQKVQINELITRYRYKEAEKLLEKLEFDLKRKRLLDLCPRNKQFFFRVHAILDTKLYGISREESRKRLEEAIRLTMPEYPKLDFSKKILLTQEVYILNNLAVSYREEGDYRDQKKNYKKAMEIWKGIQKSYQTSKLYGLAEYRGYDKILSNYISCIGSSGDYYHSTKLEYESIKHFLELGTINYLADACYGIAWNQEEMKIKYGKIKKETVCQPKLKQAIILAKMIRHTFLVEFLEKHWKEYN</sequence>
<dbReference type="Proteomes" id="UP000824201">
    <property type="component" value="Unassembled WGS sequence"/>
</dbReference>
<dbReference type="InterPro" id="IPR011990">
    <property type="entry name" value="TPR-like_helical_dom_sf"/>
</dbReference>
<proteinExistence type="predicted"/>
<dbReference type="AlphaFoldDB" id="A0A9D1EDM4"/>